<sequence>MISADLDRNRLLTHRLRAHQLTEPAAAPADCAVLGVGVRDNPVGDTAPLALRARTEPAGDAEEGLIRAYSVRSAIHLHRRTDLPLLVAALRWQRPDEPARGNFGDLAVPDPLAAVAEAADAMRAITADGQPQTKGELSGAVTARLDPALSPWCAYCKAHHVNDGLFRQATLQAGLVVVPDPAGSFRLHPYESAIEVIDPTQARRELLRRYLSLAGSATPAALGTWLGLSTAAARAWWNLLADELEPVRVDGQRVWIHADDLAALPESPERAVSLVPPYDPYLEVAERKLLVTDPDRRAKVWRAIRNPGVVLCGGEVIGTWRDRQAKAGRAVTVELFDVPTRTLHRAIEQRAKGLLPGAAVDLQRS</sequence>
<organism evidence="1 2">
    <name type="scientific">Microlunatus parietis</name>
    <dbReference type="NCBI Taxonomy" id="682979"/>
    <lineage>
        <taxon>Bacteria</taxon>
        <taxon>Bacillati</taxon>
        <taxon>Actinomycetota</taxon>
        <taxon>Actinomycetes</taxon>
        <taxon>Propionibacteriales</taxon>
        <taxon>Propionibacteriaceae</taxon>
        <taxon>Microlunatus</taxon>
    </lineage>
</organism>
<dbReference type="Proteomes" id="UP000569914">
    <property type="component" value="Unassembled WGS sequence"/>
</dbReference>
<evidence type="ECO:0008006" key="3">
    <source>
        <dbReference type="Google" id="ProtNLM"/>
    </source>
</evidence>
<evidence type="ECO:0000313" key="1">
    <source>
        <dbReference type="EMBL" id="NYE69222.1"/>
    </source>
</evidence>
<dbReference type="AlphaFoldDB" id="A0A7Y9I323"/>
<evidence type="ECO:0000313" key="2">
    <source>
        <dbReference type="Proteomes" id="UP000569914"/>
    </source>
</evidence>
<protein>
    <recommendedName>
        <fullName evidence="3">Winged helix DNA-binding domain-containing protein</fullName>
    </recommendedName>
</protein>
<gene>
    <name evidence="1" type="ORF">BKA15_000551</name>
</gene>
<name>A0A7Y9I323_9ACTN</name>
<comment type="caution">
    <text evidence="1">The sequence shown here is derived from an EMBL/GenBank/DDBJ whole genome shotgun (WGS) entry which is preliminary data.</text>
</comment>
<dbReference type="PANTHER" id="PTHR38479">
    <property type="entry name" value="LMO0824 PROTEIN"/>
    <property type="match status" value="1"/>
</dbReference>
<dbReference type="RefSeq" id="WP_179747976.1">
    <property type="nucleotide sequence ID" value="NZ_JACCBU010000001.1"/>
</dbReference>
<reference evidence="1 2" key="1">
    <citation type="submission" date="2020-07" db="EMBL/GenBank/DDBJ databases">
        <title>Sequencing the genomes of 1000 actinobacteria strains.</title>
        <authorList>
            <person name="Klenk H.-P."/>
        </authorList>
    </citation>
    <scope>NUCLEOTIDE SEQUENCE [LARGE SCALE GENOMIC DNA]</scope>
    <source>
        <strain evidence="1 2">DSM 22083</strain>
    </source>
</reference>
<dbReference type="InterPro" id="IPR009351">
    <property type="entry name" value="AlkZ-like"/>
</dbReference>
<keyword evidence="2" id="KW-1185">Reference proteome</keyword>
<dbReference type="EMBL" id="JACCBU010000001">
    <property type="protein sequence ID" value="NYE69222.1"/>
    <property type="molecule type" value="Genomic_DNA"/>
</dbReference>
<accession>A0A7Y9I323</accession>
<dbReference type="PANTHER" id="PTHR38479:SF2">
    <property type="entry name" value="WINGED HELIX DNA-BINDING DOMAIN-CONTAINING PROTEIN"/>
    <property type="match status" value="1"/>
</dbReference>
<proteinExistence type="predicted"/>
<dbReference type="Pfam" id="PF06224">
    <property type="entry name" value="AlkZ-like"/>
    <property type="match status" value="1"/>
</dbReference>